<dbReference type="OMA" id="CDAYVEP"/>
<evidence type="ECO:0000313" key="2">
    <source>
        <dbReference type="EMBL" id="OJT05951.1"/>
    </source>
</evidence>
<proteinExistence type="predicted"/>
<reference evidence="2 3" key="1">
    <citation type="submission" date="2016-10" db="EMBL/GenBank/DDBJ databases">
        <title>Genome sequence of the basidiomycete white-rot fungus Trametes pubescens.</title>
        <authorList>
            <person name="Makela M.R."/>
            <person name="Granchi Z."/>
            <person name="Peng M."/>
            <person name="De Vries R.P."/>
            <person name="Grigoriev I."/>
            <person name="Riley R."/>
            <person name="Hilden K."/>
        </authorList>
    </citation>
    <scope>NUCLEOTIDE SEQUENCE [LARGE SCALE GENOMIC DNA]</scope>
    <source>
        <strain evidence="2 3">FBCC735</strain>
    </source>
</reference>
<accession>A0A1M2VE70</accession>
<evidence type="ECO:0000256" key="1">
    <source>
        <dbReference type="SAM" id="MobiDB-lite"/>
    </source>
</evidence>
<dbReference type="Proteomes" id="UP000184267">
    <property type="component" value="Unassembled WGS sequence"/>
</dbReference>
<dbReference type="AlphaFoldDB" id="A0A1M2VE70"/>
<sequence length="277" mass="30510">MKTKPARQPARGQEPYSNTRSKRPSKPGKNIGTTVPPPIASSSSSPAAPTRGPGTILFRKLCAEKILRDYPGVEPRSDYDFVALGSRRFHGSPAEIYAQLDEDLASHVESYGYEFIMNNAKKLCDAYVEPTGIKPGQLGTGDKSVFIRPIPDSKYSIRLFPGSISAAEYCMDFVESATGNAVNSPFEFELWGIPNPDTPWLSFPICGQLRSIERAHGIKQQDIRPGAEKFILRDGQTCVLARPGKRSVRFTVPVRKVVPPDAVDDMDILDLPQFVDP</sequence>
<gene>
    <name evidence="2" type="ORF">TRAPUB_3138</name>
</gene>
<protein>
    <submittedName>
        <fullName evidence="2">Uncharacterized protein</fullName>
    </submittedName>
</protein>
<dbReference type="OrthoDB" id="2628807at2759"/>
<feature type="compositionally biased region" description="Low complexity" evidence="1">
    <location>
        <begin position="40"/>
        <end position="49"/>
    </location>
</feature>
<evidence type="ECO:0000313" key="3">
    <source>
        <dbReference type="Proteomes" id="UP000184267"/>
    </source>
</evidence>
<feature type="region of interest" description="Disordered" evidence="1">
    <location>
        <begin position="1"/>
        <end position="52"/>
    </location>
</feature>
<comment type="caution">
    <text evidence="2">The sequence shown here is derived from an EMBL/GenBank/DDBJ whole genome shotgun (WGS) entry which is preliminary data.</text>
</comment>
<organism evidence="2 3">
    <name type="scientific">Trametes pubescens</name>
    <name type="common">White-rot fungus</name>
    <dbReference type="NCBI Taxonomy" id="154538"/>
    <lineage>
        <taxon>Eukaryota</taxon>
        <taxon>Fungi</taxon>
        <taxon>Dikarya</taxon>
        <taxon>Basidiomycota</taxon>
        <taxon>Agaricomycotina</taxon>
        <taxon>Agaricomycetes</taxon>
        <taxon>Polyporales</taxon>
        <taxon>Polyporaceae</taxon>
        <taxon>Trametes</taxon>
    </lineage>
</organism>
<dbReference type="EMBL" id="MNAD01001364">
    <property type="protein sequence ID" value="OJT05951.1"/>
    <property type="molecule type" value="Genomic_DNA"/>
</dbReference>
<name>A0A1M2VE70_TRAPU</name>
<keyword evidence="3" id="KW-1185">Reference proteome</keyword>